<protein>
    <submittedName>
        <fullName evidence="5">DNA-binding HxlR family transcriptional regulator</fullName>
    </submittedName>
</protein>
<dbReference type="InterPro" id="IPR036388">
    <property type="entry name" value="WH-like_DNA-bd_sf"/>
</dbReference>
<evidence type="ECO:0000313" key="6">
    <source>
        <dbReference type="Proteomes" id="UP001549164"/>
    </source>
</evidence>
<dbReference type="InterPro" id="IPR002577">
    <property type="entry name" value="HTH_HxlR"/>
</dbReference>
<dbReference type="SUPFAM" id="SSF46785">
    <property type="entry name" value="Winged helix' DNA-binding domain"/>
    <property type="match status" value="1"/>
</dbReference>
<sequence length="128" mass="14696">MSLPRKKMTDNFPGCPVEAALGFLDGKWKGVILFHLMGGTRRFNEMRRLMPNVTPRMLTKQLRELEDSGLISRTVYPVVPPHVDYDLTELGKTLEPVVRALHSWGLDHVVCRDNRIETSVEPLEEHNF</sequence>
<dbReference type="PANTHER" id="PTHR33204:SF29">
    <property type="entry name" value="TRANSCRIPTIONAL REGULATOR"/>
    <property type="match status" value="1"/>
</dbReference>
<keyword evidence="6" id="KW-1185">Reference proteome</keyword>
<accession>A0ABV2I8P6</accession>
<dbReference type="Gene3D" id="1.10.10.10">
    <property type="entry name" value="Winged helix-like DNA-binding domain superfamily/Winged helix DNA-binding domain"/>
    <property type="match status" value="1"/>
</dbReference>
<proteinExistence type="predicted"/>
<evidence type="ECO:0000256" key="1">
    <source>
        <dbReference type="ARBA" id="ARBA00023015"/>
    </source>
</evidence>
<evidence type="ECO:0000256" key="3">
    <source>
        <dbReference type="ARBA" id="ARBA00023163"/>
    </source>
</evidence>
<name>A0ABV2I8P6_9HYPH</name>
<keyword evidence="1" id="KW-0805">Transcription regulation</keyword>
<dbReference type="GO" id="GO:0003677">
    <property type="term" value="F:DNA binding"/>
    <property type="evidence" value="ECO:0007669"/>
    <property type="project" value="UniProtKB-KW"/>
</dbReference>
<organism evidence="5 6">
    <name type="scientific">Martelella mangrovi</name>
    <dbReference type="NCBI Taxonomy" id="1397477"/>
    <lineage>
        <taxon>Bacteria</taxon>
        <taxon>Pseudomonadati</taxon>
        <taxon>Pseudomonadota</taxon>
        <taxon>Alphaproteobacteria</taxon>
        <taxon>Hyphomicrobiales</taxon>
        <taxon>Aurantimonadaceae</taxon>
        <taxon>Martelella</taxon>
    </lineage>
</organism>
<evidence type="ECO:0000256" key="2">
    <source>
        <dbReference type="ARBA" id="ARBA00023125"/>
    </source>
</evidence>
<dbReference type="PANTHER" id="PTHR33204">
    <property type="entry name" value="TRANSCRIPTIONAL REGULATOR, MARR FAMILY"/>
    <property type="match status" value="1"/>
</dbReference>
<feature type="domain" description="HTH hxlR-type" evidence="4">
    <location>
        <begin position="15"/>
        <end position="113"/>
    </location>
</feature>
<gene>
    <name evidence="5" type="ORF">ABID12_001204</name>
</gene>
<evidence type="ECO:0000313" key="5">
    <source>
        <dbReference type="EMBL" id="MET3599273.1"/>
    </source>
</evidence>
<dbReference type="Pfam" id="PF01638">
    <property type="entry name" value="HxlR"/>
    <property type="match status" value="1"/>
</dbReference>
<dbReference type="Proteomes" id="UP001549164">
    <property type="component" value="Unassembled WGS sequence"/>
</dbReference>
<reference evidence="5 6" key="1">
    <citation type="submission" date="2024-06" db="EMBL/GenBank/DDBJ databases">
        <title>Genomic Encyclopedia of Type Strains, Phase IV (KMG-IV): sequencing the most valuable type-strain genomes for metagenomic binning, comparative biology and taxonomic classification.</title>
        <authorList>
            <person name="Goeker M."/>
        </authorList>
    </citation>
    <scope>NUCLEOTIDE SEQUENCE [LARGE SCALE GENOMIC DNA]</scope>
    <source>
        <strain evidence="5 6">DSM 28102</strain>
    </source>
</reference>
<dbReference type="PROSITE" id="PS51118">
    <property type="entry name" value="HTH_HXLR"/>
    <property type="match status" value="1"/>
</dbReference>
<comment type="caution">
    <text evidence="5">The sequence shown here is derived from an EMBL/GenBank/DDBJ whole genome shotgun (WGS) entry which is preliminary data.</text>
</comment>
<dbReference type="EMBL" id="JBEPLY010000003">
    <property type="protein sequence ID" value="MET3599273.1"/>
    <property type="molecule type" value="Genomic_DNA"/>
</dbReference>
<keyword evidence="3" id="KW-0804">Transcription</keyword>
<keyword evidence="2 5" id="KW-0238">DNA-binding</keyword>
<dbReference type="InterPro" id="IPR036390">
    <property type="entry name" value="WH_DNA-bd_sf"/>
</dbReference>
<evidence type="ECO:0000259" key="4">
    <source>
        <dbReference type="PROSITE" id="PS51118"/>
    </source>
</evidence>
<dbReference type="RefSeq" id="WP_354433485.1">
    <property type="nucleotide sequence ID" value="NZ_JBEPLY010000003.1"/>
</dbReference>